<evidence type="ECO:0000313" key="8">
    <source>
        <dbReference type="Proteomes" id="UP001443914"/>
    </source>
</evidence>
<dbReference type="PANTHER" id="PTHR11142:SF5">
    <property type="entry name" value="TRNA PSEUDOURIDINE(38_39) SYNTHASE"/>
    <property type="match status" value="1"/>
</dbReference>
<sequence length="452" mass="51584">MEEDKNNKKEISSLYTQINSLHTRIKELEIENANLSSQIALCHCTKNEENVNVNVNGNNAVVSVGKTDNGVEIVRKSKKKKSQDVRGLLNHPRRYIALKVMYFGQRFYGFASEAQMEPTVESELFKAFEKARLLLGDRLESQYSRCGRTDKGVSATGQVIALYVRSNFKAETNSGVISEGHYDGEIDYVRILNRVLPRDIRIISWCPVAADFHARFSCLSRDYKYFFWEENLNISAMQSAGKKFLGEHDFRNFCKMDAVNVHNYKRNVTSFDISPSTERWRDKELWVIRIRGSAFLWHQVRCMVAVLFMIGQGLESEEIIDVLLDIEKTPKKPQYIMAPEMPLVLHSCEFKGLAFSSVADTRQALFAHLENECQNLMKQAAIFNDALNSSYTEDDEGRSPFMKGLLAKKVLHVPLMKRPTEPSYEERRAKLDSGALKKGVVELSPRAGVPKD</sequence>
<feature type="region of interest" description="Disordered" evidence="5">
    <location>
        <begin position="417"/>
        <end position="437"/>
    </location>
</feature>
<name>A0AAW1ML96_SAPOF</name>
<dbReference type="InterPro" id="IPR020094">
    <property type="entry name" value="TruA/RsuA/RluB/E/F_N"/>
</dbReference>
<proteinExistence type="inferred from homology"/>
<evidence type="ECO:0000256" key="2">
    <source>
        <dbReference type="ARBA" id="ARBA00022694"/>
    </source>
</evidence>
<dbReference type="NCBIfam" id="TIGR00071">
    <property type="entry name" value="hisT_truA"/>
    <property type="match status" value="1"/>
</dbReference>
<dbReference type="GO" id="GO:1990481">
    <property type="term" value="P:mRNA pseudouridine synthesis"/>
    <property type="evidence" value="ECO:0007669"/>
    <property type="project" value="TreeGrafter"/>
</dbReference>
<keyword evidence="4" id="KW-0175">Coiled coil</keyword>
<evidence type="ECO:0000256" key="4">
    <source>
        <dbReference type="SAM" id="Coils"/>
    </source>
</evidence>
<dbReference type="SUPFAM" id="SSF55120">
    <property type="entry name" value="Pseudouridine synthase"/>
    <property type="match status" value="1"/>
</dbReference>
<dbReference type="CDD" id="cd02569">
    <property type="entry name" value="PseudoU_synth_ScPus3"/>
    <property type="match status" value="1"/>
</dbReference>
<dbReference type="GO" id="GO:0009982">
    <property type="term" value="F:pseudouridine synthase activity"/>
    <property type="evidence" value="ECO:0007669"/>
    <property type="project" value="InterPro"/>
</dbReference>
<dbReference type="Pfam" id="PF01416">
    <property type="entry name" value="PseudoU_synth_1"/>
    <property type="match status" value="1"/>
</dbReference>
<organism evidence="7 8">
    <name type="scientific">Saponaria officinalis</name>
    <name type="common">Common soapwort</name>
    <name type="synonym">Lychnis saponaria</name>
    <dbReference type="NCBI Taxonomy" id="3572"/>
    <lineage>
        <taxon>Eukaryota</taxon>
        <taxon>Viridiplantae</taxon>
        <taxon>Streptophyta</taxon>
        <taxon>Embryophyta</taxon>
        <taxon>Tracheophyta</taxon>
        <taxon>Spermatophyta</taxon>
        <taxon>Magnoliopsida</taxon>
        <taxon>eudicotyledons</taxon>
        <taxon>Gunneridae</taxon>
        <taxon>Pentapetalae</taxon>
        <taxon>Caryophyllales</taxon>
        <taxon>Caryophyllaceae</taxon>
        <taxon>Caryophylleae</taxon>
        <taxon>Saponaria</taxon>
    </lineage>
</organism>
<keyword evidence="8" id="KW-1185">Reference proteome</keyword>
<dbReference type="FunFam" id="3.30.70.580:FF:000012">
    <property type="entry name" value="tRNA pseudouridine synthase"/>
    <property type="match status" value="1"/>
</dbReference>
<dbReference type="PANTHER" id="PTHR11142">
    <property type="entry name" value="PSEUDOURIDYLATE SYNTHASE"/>
    <property type="match status" value="1"/>
</dbReference>
<dbReference type="GO" id="GO:0005737">
    <property type="term" value="C:cytoplasm"/>
    <property type="evidence" value="ECO:0007669"/>
    <property type="project" value="TreeGrafter"/>
</dbReference>
<evidence type="ECO:0000259" key="6">
    <source>
        <dbReference type="Pfam" id="PF01416"/>
    </source>
</evidence>
<feature type="compositionally biased region" description="Basic and acidic residues" evidence="5">
    <location>
        <begin position="418"/>
        <end position="431"/>
    </location>
</feature>
<evidence type="ECO:0000256" key="5">
    <source>
        <dbReference type="SAM" id="MobiDB-lite"/>
    </source>
</evidence>
<evidence type="ECO:0000256" key="1">
    <source>
        <dbReference type="ARBA" id="ARBA00009375"/>
    </source>
</evidence>
<accession>A0AAW1ML96</accession>
<dbReference type="Proteomes" id="UP001443914">
    <property type="component" value="Unassembled WGS sequence"/>
</dbReference>
<dbReference type="InterPro" id="IPR020097">
    <property type="entry name" value="PsdUridine_synth_TruA_a/b_dom"/>
</dbReference>
<feature type="domain" description="Pseudouridine synthase I TruA alpha/beta" evidence="6">
    <location>
        <begin position="242"/>
        <end position="350"/>
    </location>
</feature>
<dbReference type="AlphaFoldDB" id="A0AAW1ML96"/>
<keyword evidence="2" id="KW-0819">tRNA processing</keyword>
<gene>
    <name evidence="7" type="ORF">RND81_02G074300</name>
</gene>
<dbReference type="GO" id="GO:0003723">
    <property type="term" value="F:RNA binding"/>
    <property type="evidence" value="ECO:0007669"/>
    <property type="project" value="InterPro"/>
</dbReference>
<dbReference type="InterPro" id="IPR020095">
    <property type="entry name" value="PsdUridine_synth_TruA_C"/>
</dbReference>
<dbReference type="InterPro" id="IPR001406">
    <property type="entry name" value="PsdUridine_synth_TruA"/>
</dbReference>
<evidence type="ECO:0000256" key="3">
    <source>
        <dbReference type="ARBA" id="ARBA00023235"/>
    </source>
</evidence>
<dbReference type="FunFam" id="3.30.70.660:FF:000010">
    <property type="entry name" value="tRNA pseudouridine synthase"/>
    <property type="match status" value="1"/>
</dbReference>
<comment type="caution">
    <text evidence="7">The sequence shown here is derived from an EMBL/GenBank/DDBJ whole genome shotgun (WGS) entry which is preliminary data.</text>
</comment>
<protein>
    <recommendedName>
        <fullName evidence="6">Pseudouridine synthase I TruA alpha/beta domain-containing protein</fullName>
    </recommendedName>
</protein>
<keyword evidence="3" id="KW-0413">Isomerase</keyword>
<dbReference type="InterPro" id="IPR041707">
    <property type="entry name" value="Pus3-like"/>
</dbReference>
<dbReference type="Gene3D" id="3.30.70.660">
    <property type="entry name" value="Pseudouridine synthase I, catalytic domain, C-terminal subdomain"/>
    <property type="match status" value="1"/>
</dbReference>
<feature type="coiled-coil region" evidence="4">
    <location>
        <begin position="11"/>
        <end position="38"/>
    </location>
</feature>
<dbReference type="GO" id="GO:0005634">
    <property type="term" value="C:nucleus"/>
    <property type="evidence" value="ECO:0007669"/>
    <property type="project" value="TreeGrafter"/>
</dbReference>
<evidence type="ECO:0000313" key="7">
    <source>
        <dbReference type="EMBL" id="KAK9748700.1"/>
    </source>
</evidence>
<dbReference type="HAMAP" id="MF_00171">
    <property type="entry name" value="TruA"/>
    <property type="match status" value="1"/>
</dbReference>
<reference evidence="7" key="1">
    <citation type="submission" date="2024-03" db="EMBL/GenBank/DDBJ databases">
        <title>WGS assembly of Saponaria officinalis var. Norfolk2.</title>
        <authorList>
            <person name="Jenkins J."/>
            <person name="Shu S."/>
            <person name="Grimwood J."/>
            <person name="Barry K."/>
            <person name="Goodstein D."/>
            <person name="Schmutz J."/>
            <person name="Leebens-Mack J."/>
            <person name="Osbourn A."/>
        </authorList>
    </citation>
    <scope>NUCLEOTIDE SEQUENCE [LARGE SCALE GENOMIC DNA]</scope>
    <source>
        <strain evidence="7">JIC</strain>
    </source>
</reference>
<dbReference type="InterPro" id="IPR020103">
    <property type="entry name" value="PsdUridine_synth_cat_dom_sf"/>
</dbReference>
<dbReference type="Gene3D" id="3.30.70.580">
    <property type="entry name" value="Pseudouridine synthase I, catalytic domain, N-terminal subdomain"/>
    <property type="match status" value="1"/>
</dbReference>
<comment type="similarity">
    <text evidence="1">Belongs to the tRNA pseudouridine synthase TruA family.</text>
</comment>
<dbReference type="GO" id="GO:0031119">
    <property type="term" value="P:tRNA pseudouridine synthesis"/>
    <property type="evidence" value="ECO:0007669"/>
    <property type="project" value="TreeGrafter"/>
</dbReference>
<dbReference type="EMBL" id="JBDFQZ010000002">
    <property type="protein sequence ID" value="KAK9748700.1"/>
    <property type="molecule type" value="Genomic_DNA"/>
</dbReference>